<dbReference type="FunCoup" id="E9GDV9">
    <property type="interactions" value="16"/>
</dbReference>
<keyword evidence="2" id="KW-0808">Transferase</keyword>
<accession>E9GDV9</accession>
<dbReference type="Pfam" id="PF00685">
    <property type="entry name" value="Sulfotransfer_1"/>
    <property type="match status" value="1"/>
</dbReference>
<organism evidence="4 5">
    <name type="scientific">Daphnia pulex</name>
    <name type="common">Water flea</name>
    <dbReference type="NCBI Taxonomy" id="6669"/>
    <lineage>
        <taxon>Eukaryota</taxon>
        <taxon>Metazoa</taxon>
        <taxon>Ecdysozoa</taxon>
        <taxon>Arthropoda</taxon>
        <taxon>Crustacea</taxon>
        <taxon>Branchiopoda</taxon>
        <taxon>Diplostraca</taxon>
        <taxon>Cladocera</taxon>
        <taxon>Anomopoda</taxon>
        <taxon>Daphniidae</taxon>
        <taxon>Daphnia</taxon>
    </lineage>
</organism>
<name>E9GDV9_DAPPU</name>
<dbReference type="eggNOG" id="KOG1584">
    <property type="taxonomic scope" value="Eukaryota"/>
</dbReference>
<dbReference type="SUPFAM" id="SSF52540">
    <property type="entry name" value="P-loop containing nucleoside triphosphate hydrolases"/>
    <property type="match status" value="1"/>
</dbReference>
<dbReference type="Gene3D" id="3.40.50.300">
    <property type="entry name" value="P-loop containing nucleotide triphosphate hydrolases"/>
    <property type="match status" value="1"/>
</dbReference>
<dbReference type="PhylomeDB" id="E9GDV9"/>
<proteinExistence type="inferred from homology"/>
<dbReference type="KEGG" id="dpx:DAPPUDRAFT_49070"/>
<dbReference type="AlphaFoldDB" id="E9GDV9"/>
<dbReference type="InterPro" id="IPR027417">
    <property type="entry name" value="P-loop_NTPase"/>
</dbReference>
<evidence type="ECO:0000256" key="2">
    <source>
        <dbReference type="ARBA" id="ARBA00022679"/>
    </source>
</evidence>
<feature type="domain" description="Sulfotransferase" evidence="3">
    <location>
        <begin position="69"/>
        <end position="329"/>
    </location>
</feature>
<sequence length="341" mass="39915">MSRFDDEKFKQLQLKVKFNVIPKTRLKKFGKLFDGYPTGLVKSEPGGFVMPPTYGENAEKIYRMKPRTEDVWLLTFPKCGTTWTSELLWLLENDCNFETAAKIPLHSRAPFLEYIRSLMPYLSAMSGPMKNYLMTVDKVEKLPSPRVIRPHLPFYLLPPELLDTSKVVYVARNPKDVIVSYYFHHKLIKVHGYTGTLDEFAEFFINDEVVYAPFFPHIMDAWSKRHHPNMHFMFYEDMKKDLRGEIEKVATFLGKSYSDEQLGKLTEHLKFENFQKNESVNNESGKKFGAMNEDGRFIRNGKTGDWKNHFSPELNSRIDEWIEKNLAGTDLKFVTELEHQD</sequence>
<comment type="similarity">
    <text evidence="1">Belongs to the sulfotransferase 1 family.</text>
</comment>
<dbReference type="HOGENOM" id="CLU_027239_1_1_1"/>
<evidence type="ECO:0000259" key="3">
    <source>
        <dbReference type="Pfam" id="PF00685"/>
    </source>
</evidence>
<dbReference type="GO" id="GO:0008146">
    <property type="term" value="F:sulfotransferase activity"/>
    <property type="evidence" value="ECO:0000318"/>
    <property type="project" value="GO_Central"/>
</dbReference>
<dbReference type="OMA" id="WLLENDC"/>
<protein>
    <recommendedName>
        <fullName evidence="3">Sulfotransferase domain-containing protein</fullName>
    </recommendedName>
</protein>
<dbReference type="InParanoid" id="E9GDV9"/>
<dbReference type="GO" id="GO:0051923">
    <property type="term" value="P:sulfation"/>
    <property type="evidence" value="ECO:0000318"/>
    <property type="project" value="GO_Central"/>
</dbReference>
<reference evidence="4 5" key="1">
    <citation type="journal article" date="2011" name="Science">
        <title>The ecoresponsive genome of Daphnia pulex.</title>
        <authorList>
            <person name="Colbourne J.K."/>
            <person name="Pfrender M.E."/>
            <person name="Gilbert D."/>
            <person name="Thomas W.K."/>
            <person name="Tucker A."/>
            <person name="Oakley T.H."/>
            <person name="Tokishita S."/>
            <person name="Aerts A."/>
            <person name="Arnold G.J."/>
            <person name="Basu M.K."/>
            <person name="Bauer D.J."/>
            <person name="Caceres C.E."/>
            <person name="Carmel L."/>
            <person name="Casola C."/>
            <person name="Choi J.H."/>
            <person name="Detter J.C."/>
            <person name="Dong Q."/>
            <person name="Dusheyko S."/>
            <person name="Eads B.D."/>
            <person name="Frohlich T."/>
            <person name="Geiler-Samerotte K.A."/>
            <person name="Gerlach D."/>
            <person name="Hatcher P."/>
            <person name="Jogdeo S."/>
            <person name="Krijgsveld J."/>
            <person name="Kriventseva E.V."/>
            <person name="Kultz D."/>
            <person name="Laforsch C."/>
            <person name="Lindquist E."/>
            <person name="Lopez J."/>
            <person name="Manak J.R."/>
            <person name="Muller J."/>
            <person name="Pangilinan J."/>
            <person name="Patwardhan R.P."/>
            <person name="Pitluck S."/>
            <person name="Pritham E.J."/>
            <person name="Rechtsteiner A."/>
            <person name="Rho M."/>
            <person name="Rogozin I.B."/>
            <person name="Sakarya O."/>
            <person name="Salamov A."/>
            <person name="Schaack S."/>
            <person name="Shapiro H."/>
            <person name="Shiga Y."/>
            <person name="Skalitzky C."/>
            <person name="Smith Z."/>
            <person name="Souvorov A."/>
            <person name="Sung W."/>
            <person name="Tang Z."/>
            <person name="Tsuchiya D."/>
            <person name="Tu H."/>
            <person name="Vos H."/>
            <person name="Wang M."/>
            <person name="Wolf Y.I."/>
            <person name="Yamagata H."/>
            <person name="Yamada T."/>
            <person name="Ye Y."/>
            <person name="Shaw J.R."/>
            <person name="Andrews J."/>
            <person name="Crease T.J."/>
            <person name="Tang H."/>
            <person name="Lucas S.M."/>
            <person name="Robertson H.M."/>
            <person name="Bork P."/>
            <person name="Koonin E.V."/>
            <person name="Zdobnov E.M."/>
            <person name="Grigoriev I.V."/>
            <person name="Lynch M."/>
            <person name="Boore J.L."/>
        </authorList>
    </citation>
    <scope>NUCLEOTIDE SEQUENCE [LARGE SCALE GENOMIC DNA]</scope>
</reference>
<evidence type="ECO:0000256" key="1">
    <source>
        <dbReference type="ARBA" id="ARBA00005771"/>
    </source>
</evidence>
<evidence type="ECO:0000313" key="5">
    <source>
        <dbReference type="Proteomes" id="UP000000305"/>
    </source>
</evidence>
<dbReference type="OrthoDB" id="205623at2759"/>
<dbReference type="PANTHER" id="PTHR11783">
    <property type="entry name" value="SULFOTRANSFERASE SULT"/>
    <property type="match status" value="1"/>
</dbReference>
<dbReference type="InterPro" id="IPR000863">
    <property type="entry name" value="Sulfotransferase_dom"/>
</dbReference>
<dbReference type="EMBL" id="GL732540">
    <property type="protein sequence ID" value="EFX82151.1"/>
    <property type="molecule type" value="Genomic_DNA"/>
</dbReference>
<dbReference type="GO" id="GO:0005737">
    <property type="term" value="C:cytoplasm"/>
    <property type="evidence" value="ECO:0000318"/>
    <property type="project" value="GO_Central"/>
</dbReference>
<keyword evidence="5" id="KW-1185">Reference proteome</keyword>
<evidence type="ECO:0000313" key="4">
    <source>
        <dbReference type="EMBL" id="EFX82151.1"/>
    </source>
</evidence>
<gene>
    <name evidence="4" type="ORF">DAPPUDRAFT_49070</name>
</gene>
<dbReference type="Proteomes" id="UP000000305">
    <property type="component" value="Unassembled WGS sequence"/>
</dbReference>